<protein>
    <recommendedName>
        <fullName evidence="1">non-specific serine/threonine protein kinase</fullName>
        <ecNumber evidence="1">2.7.11.1</ecNumber>
    </recommendedName>
</protein>
<dbReference type="Pfam" id="PF00069">
    <property type="entry name" value="Pkinase"/>
    <property type="match status" value="2"/>
</dbReference>
<dbReference type="InterPro" id="IPR000719">
    <property type="entry name" value="Prot_kinase_dom"/>
</dbReference>
<dbReference type="EMBL" id="JANIEX010000125">
    <property type="protein sequence ID" value="KAJ3572872.1"/>
    <property type="molecule type" value="Genomic_DNA"/>
</dbReference>
<dbReference type="GO" id="GO:0004674">
    <property type="term" value="F:protein serine/threonine kinase activity"/>
    <property type="evidence" value="ECO:0007669"/>
    <property type="project" value="UniProtKB-KW"/>
</dbReference>
<dbReference type="InterPro" id="IPR008271">
    <property type="entry name" value="Ser/Thr_kinase_AS"/>
</dbReference>
<keyword evidence="4" id="KW-0547">Nucleotide-binding</keyword>
<sequence length="743" mass="83858">MSSRSRDPDATLELVRVDELRNSMTELVLLSHHSSNPLEVGSSDARNNAYNRKYRASLERNDELSSDDPIEGFTVPDDVQNYQDHISRLHPQHPSATVMRKTTPVKREADLDDDMSDDELATPMKQDHQIRVRKPPEPVDDESHEEGHSDKDEANEYDDDDGMSIDTLETDEENTINDRSPEERREIEEEIIDLMEHVPQLQEDYKIVDRLGTGTFSSVYKAIDLHYHTKWDNTPWLGHHPPSSSAHYQSVLKPPGSKVFVAIKRIYVTSSPSRIENEVSIMVDCLGCRHVSQLITATRNFDQVVLVMPYQRNEDFREYYRTLSMPAIKSYMRCLMAALRDIHERKIIHRDVKPANFLFDPRTGIGTLCDFGLASRMVAGPPTSGGCLHTGWSKGHPHGYNKTLSDDEKENVRRMQKLARGRNTAPAEKVGYPDKDTRPVSKANRAGTRGFRAPEVLLKCTEQTGAIDIWAVGMILLFFLTGKFPLFQSNDDIEALMEIAAVIGHKQMEKAATLHSRVFITNVPAVTSDGISWRDFVMKQNPDLYTPREAEPRFYPFNTPAYRAWLQQEAEKAPVPPESSSPISPDDTTTPTTFTTIKPDPDQTLVSSIPPADSYPLISPTQHSSDVDDAFDFLEQLLHAESTKRITPKRALAHPFLAGRPGEDDALPDDDEFVPHEFGKGPCKNLHHKDEVTEQLQVKVKVRCECGKCDGVVGEEIRNALPGEGIAIGREPCEFHQDVDMEF</sequence>
<feature type="compositionally biased region" description="Low complexity" evidence="7">
    <location>
        <begin position="580"/>
        <end position="598"/>
    </location>
</feature>
<evidence type="ECO:0000256" key="7">
    <source>
        <dbReference type="SAM" id="MobiDB-lite"/>
    </source>
</evidence>
<feature type="compositionally biased region" description="Acidic residues" evidence="7">
    <location>
        <begin position="110"/>
        <end position="120"/>
    </location>
</feature>
<dbReference type="Gene3D" id="3.30.200.20">
    <property type="entry name" value="Phosphorylase Kinase, domain 1"/>
    <property type="match status" value="1"/>
</dbReference>
<dbReference type="AlphaFoldDB" id="A0AAD5YYS7"/>
<dbReference type="GO" id="GO:0044773">
    <property type="term" value="P:mitotic DNA damage checkpoint signaling"/>
    <property type="evidence" value="ECO:0007669"/>
    <property type="project" value="TreeGrafter"/>
</dbReference>
<gene>
    <name evidence="9" type="ORF">NP233_g2811</name>
</gene>
<keyword evidence="10" id="KW-1185">Reference proteome</keyword>
<evidence type="ECO:0000256" key="6">
    <source>
        <dbReference type="ARBA" id="ARBA00022840"/>
    </source>
</evidence>
<keyword evidence="2" id="KW-0723">Serine/threonine-protein kinase</keyword>
<dbReference type="InterPro" id="IPR011009">
    <property type="entry name" value="Kinase-like_dom_sf"/>
</dbReference>
<organism evidence="9 10">
    <name type="scientific">Leucocoprinus birnbaumii</name>
    <dbReference type="NCBI Taxonomy" id="56174"/>
    <lineage>
        <taxon>Eukaryota</taxon>
        <taxon>Fungi</taxon>
        <taxon>Dikarya</taxon>
        <taxon>Basidiomycota</taxon>
        <taxon>Agaricomycotina</taxon>
        <taxon>Agaricomycetes</taxon>
        <taxon>Agaricomycetidae</taxon>
        <taxon>Agaricales</taxon>
        <taxon>Agaricineae</taxon>
        <taxon>Agaricaceae</taxon>
        <taxon>Leucocoprinus</taxon>
    </lineage>
</organism>
<feature type="region of interest" description="Disordered" evidence="7">
    <location>
        <begin position="88"/>
        <end position="184"/>
    </location>
</feature>
<feature type="domain" description="Protein kinase" evidence="8">
    <location>
        <begin position="205"/>
        <end position="657"/>
    </location>
</feature>
<evidence type="ECO:0000313" key="10">
    <source>
        <dbReference type="Proteomes" id="UP001213000"/>
    </source>
</evidence>
<dbReference type="Proteomes" id="UP001213000">
    <property type="component" value="Unassembled WGS sequence"/>
</dbReference>
<dbReference type="CDD" id="cd14019">
    <property type="entry name" value="STKc_Cdc7"/>
    <property type="match status" value="1"/>
</dbReference>
<dbReference type="PANTHER" id="PTHR44167">
    <property type="entry name" value="OVARIAN-SPECIFIC SERINE/THREONINE-PROTEIN KINASE LOK-RELATED"/>
    <property type="match status" value="1"/>
</dbReference>
<dbReference type="GO" id="GO:0005524">
    <property type="term" value="F:ATP binding"/>
    <property type="evidence" value="ECO:0007669"/>
    <property type="project" value="UniProtKB-KW"/>
</dbReference>
<feature type="region of interest" description="Disordered" evidence="7">
    <location>
        <begin position="569"/>
        <end position="603"/>
    </location>
</feature>
<dbReference type="PROSITE" id="PS00108">
    <property type="entry name" value="PROTEIN_KINASE_ST"/>
    <property type="match status" value="1"/>
</dbReference>
<dbReference type="SMART" id="SM00220">
    <property type="entry name" value="S_TKc"/>
    <property type="match status" value="1"/>
</dbReference>
<feature type="compositionally biased region" description="Acidic residues" evidence="7">
    <location>
        <begin position="155"/>
        <end position="175"/>
    </location>
</feature>
<evidence type="ECO:0000256" key="4">
    <source>
        <dbReference type="ARBA" id="ARBA00022741"/>
    </source>
</evidence>
<comment type="caution">
    <text evidence="9">The sequence shown here is derived from an EMBL/GenBank/DDBJ whole genome shotgun (WGS) entry which is preliminary data.</text>
</comment>
<evidence type="ECO:0000256" key="1">
    <source>
        <dbReference type="ARBA" id="ARBA00012513"/>
    </source>
</evidence>
<dbReference type="SUPFAM" id="SSF56112">
    <property type="entry name" value="Protein kinase-like (PK-like)"/>
    <property type="match status" value="1"/>
</dbReference>
<accession>A0AAD5YYS7</accession>
<keyword evidence="3" id="KW-0808">Transferase</keyword>
<evidence type="ECO:0000259" key="8">
    <source>
        <dbReference type="PROSITE" id="PS50011"/>
    </source>
</evidence>
<dbReference type="EC" id="2.7.11.1" evidence="1"/>
<evidence type="ECO:0000256" key="3">
    <source>
        <dbReference type="ARBA" id="ARBA00022679"/>
    </source>
</evidence>
<evidence type="ECO:0000313" key="9">
    <source>
        <dbReference type="EMBL" id="KAJ3572872.1"/>
    </source>
</evidence>
<evidence type="ECO:0000256" key="2">
    <source>
        <dbReference type="ARBA" id="ARBA00022527"/>
    </source>
</evidence>
<dbReference type="Gene3D" id="1.10.510.10">
    <property type="entry name" value="Transferase(Phosphotransferase) domain 1"/>
    <property type="match status" value="1"/>
</dbReference>
<keyword evidence="5" id="KW-0418">Kinase</keyword>
<dbReference type="GO" id="GO:0005634">
    <property type="term" value="C:nucleus"/>
    <property type="evidence" value="ECO:0007669"/>
    <property type="project" value="TreeGrafter"/>
</dbReference>
<evidence type="ECO:0000256" key="5">
    <source>
        <dbReference type="ARBA" id="ARBA00022777"/>
    </source>
</evidence>
<name>A0AAD5YYS7_9AGAR</name>
<proteinExistence type="predicted"/>
<keyword evidence="6" id="KW-0067">ATP-binding</keyword>
<dbReference type="PANTHER" id="PTHR44167:SF23">
    <property type="entry name" value="CDC7 KINASE, ISOFORM A-RELATED"/>
    <property type="match status" value="1"/>
</dbReference>
<feature type="compositionally biased region" description="Basic and acidic residues" evidence="7">
    <location>
        <begin position="125"/>
        <end position="137"/>
    </location>
</feature>
<feature type="compositionally biased region" description="Basic and acidic residues" evidence="7">
    <location>
        <begin position="145"/>
        <end position="154"/>
    </location>
</feature>
<dbReference type="PROSITE" id="PS50011">
    <property type="entry name" value="PROTEIN_KINASE_DOM"/>
    <property type="match status" value="1"/>
</dbReference>
<feature type="region of interest" description="Disordered" evidence="7">
    <location>
        <begin position="419"/>
        <end position="444"/>
    </location>
</feature>
<reference evidence="9" key="1">
    <citation type="submission" date="2022-07" db="EMBL/GenBank/DDBJ databases">
        <title>Genome Sequence of Leucocoprinus birnbaumii.</title>
        <authorList>
            <person name="Buettner E."/>
        </authorList>
    </citation>
    <scope>NUCLEOTIDE SEQUENCE</scope>
    <source>
        <strain evidence="9">VT141</strain>
    </source>
</reference>